<name>A0A7S1YSW5_9STRA</name>
<dbReference type="InterPro" id="IPR006145">
    <property type="entry name" value="PsdUridine_synth_RsuA/RluA"/>
</dbReference>
<dbReference type="CDD" id="cd02869">
    <property type="entry name" value="PseudoU_synth_RluA_like"/>
    <property type="match status" value="1"/>
</dbReference>
<dbReference type="PANTHER" id="PTHR21600">
    <property type="entry name" value="MITOCHONDRIAL RNA PSEUDOURIDINE SYNTHASE"/>
    <property type="match status" value="1"/>
</dbReference>
<dbReference type="InterPro" id="IPR050188">
    <property type="entry name" value="RluA_PseudoU_synthase"/>
</dbReference>
<evidence type="ECO:0000313" key="4">
    <source>
        <dbReference type="EMBL" id="CAD9318457.1"/>
    </source>
</evidence>
<feature type="domain" description="Pseudouridine synthase RsuA/RluA-like" evidence="3">
    <location>
        <begin position="230"/>
        <end position="385"/>
    </location>
</feature>
<comment type="similarity">
    <text evidence="1">Belongs to the pseudouridine synthase RluA family.</text>
</comment>
<dbReference type="GO" id="GO:0000455">
    <property type="term" value="P:enzyme-directed rRNA pseudouridine synthesis"/>
    <property type="evidence" value="ECO:0007669"/>
    <property type="project" value="TreeGrafter"/>
</dbReference>
<protein>
    <recommendedName>
        <fullName evidence="3">Pseudouridine synthase RsuA/RluA-like domain-containing protein</fullName>
    </recommendedName>
</protein>
<dbReference type="PANTHER" id="PTHR21600:SF87">
    <property type="entry name" value="RNA PSEUDOURIDYLATE SYNTHASE DOMAIN-CONTAINING PROTEIN 1"/>
    <property type="match status" value="1"/>
</dbReference>
<dbReference type="Gene3D" id="3.30.2350.10">
    <property type="entry name" value="Pseudouridine synthase"/>
    <property type="match status" value="1"/>
</dbReference>
<dbReference type="GO" id="GO:0009982">
    <property type="term" value="F:pseudouridine synthase activity"/>
    <property type="evidence" value="ECO:0007669"/>
    <property type="project" value="InterPro"/>
</dbReference>
<dbReference type="AlphaFoldDB" id="A0A7S1YSW5"/>
<dbReference type="SUPFAM" id="SSF55120">
    <property type="entry name" value="Pseudouridine synthase"/>
    <property type="match status" value="1"/>
</dbReference>
<dbReference type="Pfam" id="PF00849">
    <property type="entry name" value="PseudoU_synth_2"/>
    <property type="match status" value="1"/>
</dbReference>
<dbReference type="GO" id="GO:0003723">
    <property type="term" value="F:RNA binding"/>
    <property type="evidence" value="ECO:0007669"/>
    <property type="project" value="InterPro"/>
</dbReference>
<dbReference type="EMBL" id="HBGN01007642">
    <property type="protein sequence ID" value="CAD9318457.1"/>
    <property type="molecule type" value="Transcribed_RNA"/>
</dbReference>
<dbReference type="PROSITE" id="PS01129">
    <property type="entry name" value="PSI_RLU"/>
    <property type="match status" value="1"/>
</dbReference>
<proteinExistence type="inferred from homology"/>
<dbReference type="InterPro" id="IPR020103">
    <property type="entry name" value="PsdUridine_synth_cat_dom_sf"/>
</dbReference>
<accession>A0A7S1YSW5</accession>
<evidence type="ECO:0000256" key="1">
    <source>
        <dbReference type="ARBA" id="ARBA00010876"/>
    </source>
</evidence>
<feature type="region of interest" description="Disordered" evidence="2">
    <location>
        <begin position="65"/>
        <end position="86"/>
    </location>
</feature>
<evidence type="ECO:0000256" key="2">
    <source>
        <dbReference type="SAM" id="MobiDB-lite"/>
    </source>
</evidence>
<reference evidence="4" key="1">
    <citation type="submission" date="2021-01" db="EMBL/GenBank/DDBJ databases">
        <authorList>
            <person name="Corre E."/>
            <person name="Pelletier E."/>
            <person name="Niang G."/>
            <person name="Scheremetjew M."/>
            <person name="Finn R."/>
            <person name="Kale V."/>
            <person name="Holt S."/>
            <person name="Cochrane G."/>
            <person name="Meng A."/>
            <person name="Brown T."/>
            <person name="Cohen L."/>
        </authorList>
    </citation>
    <scope>NUCLEOTIDE SEQUENCE</scope>
    <source>
        <strain evidence="4">Pop2</strain>
    </source>
</reference>
<gene>
    <name evidence="4" type="ORF">DBRI1063_LOCUS4858</name>
</gene>
<evidence type="ECO:0000259" key="3">
    <source>
        <dbReference type="Pfam" id="PF00849"/>
    </source>
</evidence>
<organism evidence="4">
    <name type="scientific">Ditylum brightwellii</name>
    <dbReference type="NCBI Taxonomy" id="49249"/>
    <lineage>
        <taxon>Eukaryota</taxon>
        <taxon>Sar</taxon>
        <taxon>Stramenopiles</taxon>
        <taxon>Ochrophyta</taxon>
        <taxon>Bacillariophyta</taxon>
        <taxon>Mediophyceae</taxon>
        <taxon>Lithodesmiophycidae</taxon>
        <taxon>Lithodesmiales</taxon>
        <taxon>Lithodesmiaceae</taxon>
        <taxon>Ditylum</taxon>
    </lineage>
</organism>
<dbReference type="InterPro" id="IPR006224">
    <property type="entry name" value="PsdUridine_synth_RluA-like_CS"/>
</dbReference>
<sequence length="476" mass="53630">MKRWKETLFILSHFLSTFTSLSAFYIPLECSRTSLPFNTRSHNRLCRNVQQQHVAVGSSLSLSSFERTDDESKEDKSTSTDASANLTPGKPNGYFIIQRYNVPADGFPNLQSSGLFQEADVTRLNLTLTNVTLPSALLLLDRDMYPDMKSALKASRDGSILIQRHSNDKSLDIETCKRGRVGDRIYPNDILYRQIQLDMASEQWHKAYASSRHNATLLHNVTVIYEDDYMAIVNKPGGVNMFPHSTHASGEITMKELLPYVLRPPADGMSNVLPIPEAAHRLDKLTSGLVVVAKTRPSLRYLSQLFQTRAIEKTYTAICYGVPTPKGNEIEKDSWHSITEPLDGKPAITFWRVVQQWKHENVELSMLELKPKTGRYRQLRRHMAKGYGCPLVGDVVFAKGIEKNGGLPSHVTKLGLFLCSSAVQFEHPYYKALECSEQNGRDFLSNGAKVMVHPDGDKMILHATIELPQKFEAIMK</sequence>